<dbReference type="InterPro" id="IPR004948">
    <property type="entry name" value="Nuc-triphosphatase_THEP1"/>
</dbReference>
<gene>
    <name evidence="4" type="ORF">ABEB36_011999</name>
</gene>
<dbReference type="GO" id="GO:0005524">
    <property type="term" value="F:ATP binding"/>
    <property type="evidence" value="ECO:0007669"/>
    <property type="project" value="UniProtKB-KW"/>
</dbReference>
<dbReference type="EMBL" id="JBDJPC010000009">
    <property type="protein sequence ID" value="KAL1491397.1"/>
    <property type="molecule type" value="Genomic_DNA"/>
</dbReference>
<dbReference type="Pfam" id="PF03266">
    <property type="entry name" value="NTPase_1"/>
    <property type="match status" value="1"/>
</dbReference>
<evidence type="ECO:0000256" key="2">
    <source>
        <dbReference type="ARBA" id="ARBA00022801"/>
    </source>
</evidence>
<evidence type="ECO:0000313" key="4">
    <source>
        <dbReference type="EMBL" id="KAL1491397.1"/>
    </source>
</evidence>
<dbReference type="GO" id="GO:0016787">
    <property type="term" value="F:hydrolase activity"/>
    <property type="evidence" value="ECO:0007669"/>
    <property type="project" value="UniProtKB-KW"/>
</dbReference>
<keyword evidence="5" id="KW-1185">Reference proteome</keyword>
<dbReference type="PANTHER" id="PTHR43146:SF1">
    <property type="entry name" value="CANCER-RELATED NUCLEOSIDE-TRIPHOSPHATASE"/>
    <property type="match status" value="1"/>
</dbReference>
<sequence length="119" mass="13447">MNHILITGVPGIGKTTLVKNLVELLRQSNSSLKVNLDGFLTEEKRNQNLHRIGFQENGILVLDEIGKMELFSKKFQNAVATAFQRFNVKILATVPVKGPHFVENLKKNNNCRVIMESEE</sequence>
<keyword evidence="2" id="KW-0378">Hydrolase</keyword>
<evidence type="ECO:0000256" key="1">
    <source>
        <dbReference type="ARBA" id="ARBA00022741"/>
    </source>
</evidence>
<dbReference type="AlphaFoldDB" id="A0ABD1E9R1"/>
<organism evidence="4 5">
    <name type="scientific">Hypothenemus hampei</name>
    <name type="common">Coffee berry borer</name>
    <dbReference type="NCBI Taxonomy" id="57062"/>
    <lineage>
        <taxon>Eukaryota</taxon>
        <taxon>Metazoa</taxon>
        <taxon>Ecdysozoa</taxon>
        <taxon>Arthropoda</taxon>
        <taxon>Hexapoda</taxon>
        <taxon>Insecta</taxon>
        <taxon>Pterygota</taxon>
        <taxon>Neoptera</taxon>
        <taxon>Endopterygota</taxon>
        <taxon>Coleoptera</taxon>
        <taxon>Polyphaga</taxon>
        <taxon>Cucujiformia</taxon>
        <taxon>Curculionidae</taxon>
        <taxon>Scolytinae</taxon>
        <taxon>Hypothenemus</taxon>
    </lineage>
</organism>
<dbReference type="PANTHER" id="PTHR43146">
    <property type="entry name" value="CANCER-RELATED NUCLEOSIDE-TRIPHOSPHATASE"/>
    <property type="match status" value="1"/>
</dbReference>
<accession>A0ABD1E9R1</accession>
<reference evidence="4 5" key="1">
    <citation type="submission" date="2024-05" db="EMBL/GenBank/DDBJ databases">
        <title>Genetic variation in Jamaican populations of the coffee berry borer (Hypothenemus hampei).</title>
        <authorList>
            <person name="Errbii M."/>
            <person name="Myrie A."/>
        </authorList>
    </citation>
    <scope>NUCLEOTIDE SEQUENCE [LARGE SCALE GENOMIC DNA]</scope>
    <source>
        <strain evidence="4">JA-Hopewell-2020-01-JO</strain>
        <tissue evidence="4">Whole body</tissue>
    </source>
</reference>
<evidence type="ECO:0008006" key="6">
    <source>
        <dbReference type="Google" id="ProtNLM"/>
    </source>
</evidence>
<comment type="caution">
    <text evidence="4">The sequence shown here is derived from an EMBL/GenBank/DDBJ whole genome shotgun (WGS) entry which is preliminary data.</text>
</comment>
<evidence type="ECO:0000313" key="5">
    <source>
        <dbReference type="Proteomes" id="UP001566132"/>
    </source>
</evidence>
<keyword evidence="1" id="KW-0547">Nucleotide-binding</keyword>
<dbReference type="Proteomes" id="UP001566132">
    <property type="component" value="Unassembled WGS sequence"/>
</dbReference>
<name>A0ABD1E9R1_HYPHA</name>
<protein>
    <recommendedName>
        <fullName evidence="6">AAA family ATPase</fullName>
    </recommendedName>
</protein>
<evidence type="ECO:0000256" key="3">
    <source>
        <dbReference type="ARBA" id="ARBA00022840"/>
    </source>
</evidence>
<dbReference type="Gene3D" id="3.40.50.300">
    <property type="entry name" value="P-loop containing nucleotide triphosphate hydrolases"/>
    <property type="match status" value="2"/>
</dbReference>
<keyword evidence="3" id="KW-0067">ATP-binding</keyword>
<dbReference type="InterPro" id="IPR027417">
    <property type="entry name" value="P-loop_NTPase"/>
</dbReference>
<dbReference type="SUPFAM" id="SSF52540">
    <property type="entry name" value="P-loop containing nucleoside triphosphate hydrolases"/>
    <property type="match status" value="1"/>
</dbReference>
<proteinExistence type="predicted"/>